<protein>
    <submittedName>
        <fullName evidence="4">Uncharacterized protein</fullName>
    </submittedName>
</protein>
<keyword evidence="2" id="KW-1133">Transmembrane helix</keyword>
<dbReference type="STRING" id="1156394.T0Q1K4"/>
<evidence type="ECO:0000313" key="5">
    <source>
        <dbReference type="Proteomes" id="UP000030762"/>
    </source>
</evidence>
<feature type="compositionally biased region" description="Basic residues" evidence="1">
    <location>
        <begin position="335"/>
        <end position="346"/>
    </location>
</feature>
<feature type="compositionally biased region" description="Polar residues" evidence="1">
    <location>
        <begin position="116"/>
        <end position="140"/>
    </location>
</feature>
<feature type="compositionally biased region" description="Acidic residues" evidence="1">
    <location>
        <begin position="368"/>
        <end position="381"/>
    </location>
</feature>
<feature type="compositionally biased region" description="Low complexity" evidence="1">
    <location>
        <begin position="462"/>
        <end position="478"/>
    </location>
</feature>
<feature type="compositionally biased region" description="Low complexity" evidence="1">
    <location>
        <begin position="171"/>
        <end position="245"/>
    </location>
</feature>
<feature type="chain" id="PRO_5004569432" evidence="3">
    <location>
        <begin position="25"/>
        <end position="517"/>
    </location>
</feature>
<dbReference type="OrthoDB" id="79893at2759"/>
<keyword evidence="2" id="KW-0472">Membrane</keyword>
<dbReference type="RefSeq" id="XP_008614731.1">
    <property type="nucleotide sequence ID" value="XM_008616509.1"/>
</dbReference>
<sequence>METRRRALAVLAMALVALSTSVHGLGSTDGSSISILDITPPPAQPIGTHVVPPSNHTAVDDVASPSPNTTEVHAEKDGMGDEPPEPEVVDVASDKPTTLPGNAERQKPVVPAGVDSISTSAPTTESTEVPTPIPSTSNDALQHPKAIKNTEPATLAPTGSEDSAEVTANGTASSKTTAPSATSSSSKPALETKTSAPMTTPAPTTPKETTLTTEAPTTLAPTTEAPTTPAPTTTQIAATNAPTTASSKATSRPALRTAAPIGKATVDGGDGLEQGDTTEPAGVLEGDENTVVVNSDARPSNNKNRAIKPTMMYATIGFFGFGVLCVFLILRRRRAPTSSSPRHHRPAAPASGTSGTYAKLSNPHDPYDDVDDMDWDEESWDDAAPSTPRRRLSPDAHNPFSRGRPDPSPPMTPLSAPVMETTTSVPVIPVIPPPAPTLAQPINPFAVKHDVFSEFGMVPQVTTATKTPPTSSSPPKSALPHSSPPKPTTTAPATNLFAMEMDDHADASGWDDDEWAN</sequence>
<keyword evidence="5" id="KW-1185">Reference proteome</keyword>
<evidence type="ECO:0000256" key="2">
    <source>
        <dbReference type="SAM" id="Phobius"/>
    </source>
</evidence>
<keyword evidence="2" id="KW-0812">Transmembrane</keyword>
<dbReference type="VEuPathDB" id="FungiDB:SDRG_10516"/>
<feature type="transmembrane region" description="Helical" evidence="2">
    <location>
        <begin position="311"/>
        <end position="330"/>
    </location>
</feature>
<proteinExistence type="predicted"/>
<gene>
    <name evidence="4" type="ORF">SDRG_10516</name>
</gene>
<dbReference type="OMA" id="CDDYEED"/>
<feature type="compositionally biased region" description="Polar residues" evidence="1">
    <location>
        <begin position="291"/>
        <end position="304"/>
    </location>
</feature>
<evidence type="ECO:0000256" key="3">
    <source>
        <dbReference type="SAM" id="SignalP"/>
    </source>
</evidence>
<dbReference type="Proteomes" id="UP000030762">
    <property type="component" value="Unassembled WGS sequence"/>
</dbReference>
<evidence type="ECO:0000313" key="4">
    <source>
        <dbReference type="EMBL" id="EQC31724.1"/>
    </source>
</evidence>
<feature type="signal peptide" evidence="3">
    <location>
        <begin position="1"/>
        <end position="24"/>
    </location>
</feature>
<dbReference type="InParanoid" id="T0Q1K4"/>
<dbReference type="AlphaFoldDB" id="T0Q1K4"/>
<name>T0Q1K4_SAPDV</name>
<dbReference type="GeneID" id="19951243"/>
<evidence type="ECO:0000256" key="1">
    <source>
        <dbReference type="SAM" id="MobiDB-lite"/>
    </source>
</evidence>
<accession>T0Q1K4</accession>
<feature type="region of interest" description="Disordered" evidence="1">
    <location>
        <begin position="462"/>
        <end position="517"/>
    </location>
</feature>
<feature type="region of interest" description="Disordered" evidence="1">
    <location>
        <begin position="335"/>
        <end position="417"/>
    </location>
</feature>
<dbReference type="EMBL" id="JH767167">
    <property type="protein sequence ID" value="EQC31724.1"/>
    <property type="molecule type" value="Genomic_DNA"/>
</dbReference>
<organism evidence="4 5">
    <name type="scientific">Saprolegnia diclina (strain VS20)</name>
    <dbReference type="NCBI Taxonomy" id="1156394"/>
    <lineage>
        <taxon>Eukaryota</taxon>
        <taxon>Sar</taxon>
        <taxon>Stramenopiles</taxon>
        <taxon>Oomycota</taxon>
        <taxon>Saprolegniomycetes</taxon>
        <taxon>Saprolegniales</taxon>
        <taxon>Saprolegniaceae</taxon>
        <taxon>Saprolegnia</taxon>
    </lineage>
</organism>
<feature type="region of interest" description="Disordered" evidence="1">
    <location>
        <begin position="57"/>
        <end position="304"/>
    </location>
</feature>
<keyword evidence="3" id="KW-0732">Signal</keyword>
<reference evidence="4 5" key="1">
    <citation type="submission" date="2012-04" db="EMBL/GenBank/DDBJ databases">
        <title>The Genome Sequence of Saprolegnia declina VS20.</title>
        <authorList>
            <consortium name="The Broad Institute Genome Sequencing Platform"/>
            <person name="Russ C."/>
            <person name="Nusbaum C."/>
            <person name="Tyler B."/>
            <person name="van West P."/>
            <person name="Dieguez-Uribeondo J."/>
            <person name="de Bruijn I."/>
            <person name="Tripathy S."/>
            <person name="Jiang R."/>
            <person name="Young S.K."/>
            <person name="Zeng Q."/>
            <person name="Gargeya S."/>
            <person name="Fitzgerald M."/>
            <person name="Haas B."/>
            <person name="Abouelleil A."/>
            <person name="Alvarado L."/>
            <person name="Arachchi H.M."/>
            <person name="Berlin A."/>
            <person name="Chapman S.B."/>
            <person name="Goldberg J."/>
            <person name="Griggs A."/>
            <person name="Gujja S."/>
            <person name="Hansen M."/>
            <person name="Howarth C."/>
            <person name="Imamovic A."/>
            <person name="Larimer J."/>
            <person name="McCowen C."/>
            <person name="Montmayeur A."/>
            <person name="Murphy C."/>
            <person name="Neiman D."/>
            <person name="Pearson M."/>
            <person name="Priest M."/>
            <person name="Roberts A."/>
            <person name="Saif S."/>
            <person name="Shea T."/>
            <person name="Sisk P."/>
            <person name="Sykes S."/>
            <person name="Wortman J."/>
            <person name="Nusbaum C."/>
            <person name="Birren B."/>
        </authorList>
    </citation>
    <scope>NUCLEOTIDE SEQUENCE [LARGE SCALE GENOMIC DNA]</scope>
    <source>
        <strain evidence="4 5">VS20</strain>
    </source>
</reference>